<dbReference type="OrthoDB" id="5513217at2"/>
<evidence type="ECO:0000313" key="2">
    <source>
        <dbReference type="EMBL" id="AOM80307.1"/>
    </source>
</evidence>
<dbReference type="RefSeq" id="WP_069381969.1">
    <property type="nucleotide sequence ID" value="NZ_CP017141.1"/>
</dbReference>
<dbReference type="EMBL" id="CP017141">
    <property type="protein sequence ID" value="AOM80307.1"/>
    <property type="molecule type" value="Genomic_DNA"/>
</dbReference>
<proteinExistence type="predicted"/>
<reference evidence="2 3" key="1">
    <citation type="submission" date="2016-08" db="EMBL/GenBank/DDBJ databases">
        <authorList>
            <person name="Seilhamer J.J."/>
        </authorList>
    </citation>
    <scope>NUCLEOTIDE SEQUENCE [LARGE SCALE GENOMIC DNA]</scope>
    <source>
        <strain evidence="2 3">DX4</strain>
    </source>
</reference>
<feature type="domain" description="DUF3347" evidence="1">
    <location>
        <begin position="54"/>
        <end position="130"/>
    </location>
</feature>
<evidence type="ECO:0000313" key="3">
    <source>
        <dbReference type="Proteomes" id="UP000094313"/>
    </source>
</evidence>
<dbReference type="KEGG" id="psty:BFS30_25965"/>
<dbReference type="Proteomes" id="UP000094313">
    <property type="component" value="Chromosome"/>
</dbReference>
<sequence>MKRYFAVAAIMIATSCTNTNQKVALSADSTTTDQASDTAAVVSVQLKDTSVQAIYNGYLSLKDALVSSKFEEAKKAAAALKINLSGYKGCENTAVTAGKMVTAKDLAAQRKDFTALSSDLIAMFKHADIEKGAIYVQHCPMANNGDGGDWLASEKKIQNPYYGDEMMECGAVLEELKPAK</sequence>
<accession>A0A1D7QNS1</accession>
<organism evidence="2 3">
    <name type="scientific">Pedobacter steynii</name>
    <dbReference type="NCBI Taxonomy" id="430522"/>
    <lineage>
        <taxon>Bacteria</taxon>
        <taxon>Pseudomonadati</taxon>
        <taxon>Bacteroidota</taxon>
        <taxon>Sphingobacteriia</taxon>
        <taxon>Sphingobacteriales</taxon>
        <taxon>Sphingobacteriaceae</taxon>
        <taxon>Pedobacter</taxon>
    </lineage>
</organism>
<protein>
    <recommendedName>
        <fullName evidence="1">DUF3347 domain-containing protein</fullName>
    </recommendedName>
</protein>
<name>A0A1D7QNS1_9SPHI</name>
<dbReference type="InterPro" id="IPR021782">
    <property type="entry name" value="DUF3347"/>
</dbReference>
<keyword evidence="3" id="KW-1185">Reference proteome</keyword>
<dbReference type="Pfam" id="PF11827">
    <property type="entry name" value="DUF3347"/>
    <property type="match status" value="1"/>
</dbReference>
<evidence type="ECO:0000259" key="1">
    <source>
        <dbReference type="Pfam" id="PF11827"/>
    </source>
</evidence>
<dbReference type="PROSITE" id="PS51257">
    <property type="entry name" value="PROKAR_LIPOPROTEIN"/>
    <property type="match status" value="1"/>
</dbReference>
<gene>
    <name evidence="2" type="ORF">BFS30_25965</name>
</gene>
<dbReference type="AlphaFoldDB" id="A0A1D7QNS1"/>